<comment type="caution">
    <text evidence="2">The sequence shown here is derived from an EMBL/GenBank/DDBJ whole genome shotgun (WGS) entry which is preliminary data.</text>
</comment>
<reference evidence="2" key="1">
    <citation type="journal article" date="2015" name="Nature">
        <title>Complex archaea that bridge the gap between prokaryotes and eukaryotes.</title>
        <authorList>
            <person name="Spang A."/>
            <person name="Saw J.H."/>
            <person name="Jorgensen S.L."/>
            <person name="Zaremba-Niedzwiedzka K."/>
            <person name="Martijn J."/>
            <person name="Lind A.E."/>
            <person name="van Eijk R."/>
            <person name="Schleper C."/>
            <person name="Guy L."/>
            <person name="Ettema T.J."/>
        </authorList>
    </citation>
    <scope>NUCLEOTIDE SEQUENCE</scope>
</reference>
<gene>
    <name evidence="2" type="ORF">LCGC14_2373380</name>
</gene>
<evidence type="ECO:0000256" key="1">
    <source>
        <dbReference type="SAM" id="MobiDB-lite"/>
    </source>
</evidence>
<evidence type="ECO:0000313" key="2">
    <source>
        <dbReference type="EMBL" id="KKL28613.1"/>
    </source>
</evidence>
<name>A0A0F9EXP2_9ZZZZ</name>
<dbReference type="EMBL" id="LAZR01035033">
    <property type="protein sequence ID" value="KKL28613.1"/>
    <property type="molecule type" value="Genomic_DNA"/>
</dbReference>
<dbReference type="AlphaFoldDB" id="A0A0F9EXP2"/>
<proteinExistence type="predicted"/>
<organism evidence="2">
    <name type="scientific">marine sediment metagenome</name>
    <dbReference type="NCBI Taxonomy" id="412755"/>
    <lineage>
        <taxon>unclassified sequences</taxon>
        <taxon>metagenomes</taxon>
        <taxon>ecological metagenomes</taxon>
    </lineage>
</organism>
<feature type="non-terminal residue" evidence="2">
    <location>
        <position position="1"/>
    </location>
</feature>
<sequence>SAKASAAGAKARTERLPTTEQSEAATIAAIDKAEKQAEILESEARIQAETEQAQIQEGLAKGEPKPSDIATAQRVARLHAAAGLERAMIADIKRGGQTTAQQLNEMQKFLIDFKNATAGFADQKFQALMANVPAHLLPFFQEQLLTLEKGVLAGKLPSEIAPIGTTPTAVRSANPADFSIEDNLSEIDAIIRNSADLR</sequence>
<protein>
    <submittedName>
        <fullName evidence="2">Uncharacterized protein</fullName>
    </submittedName>
</protein>
<feature type="compositionally biased region" description="Low complexity" evidence="1">
    <location>
        <begin position="1"/>
        <end position="10"/>
    </location>
</feature>
<feature type="region of interest" description="Disordered" evidence="1">
    <location>
        <begin position="1"/>
        <end position="24"/>
    </location>
</feature>
<accession>A0A0F9EXP2</accession>